<evidence type="ECO:0000313" key="7">
    <source>
        <dbReference type="EMBL" id="KRM08080.1"/>
    </source>
</evidence>
<feature type="domain" description="Nitroreductase" evidence="6">
    <location>
        <begin position="11"/>
        <end position="163"/>
    </location>
</feature>
<keyword evidence="2 5" id="KW-0285">Flavoprotein</keyword>
<sequence>MNSAIEHQLHHRTIRAFTAQEIPATTIDTLIDVARHTATSEFLQAFSVISVTDPQLKKAIAAISKQTYVGDNGHLFIFVADQHRNAQIGHEMGQDENKVGGTNKFLAAASDAILALQNTVVAAESMGLGTVVLGSILNDAGQLIDLLHLPQLTFPILGLAIGYPDQEPQYKPRLPKKFMHFENSYQLSTPLIPQLKAYDAEVHEYYDLREANRRVDTFTNQVNRSLLNVPEKRHELLQLLHQQGFLLE</sequence>
<gene>
    <name evidence="7" type="ORF">FC15_GL000760</name>
</gene>
<dbReference type="SUPFAM" id="SSF55469">
    <property type="entry name" value="FMN-dependent nitroreductase-like"/>
    <property type="match status" value="1"/>
</dbReference>
<evidence type="ECO:0000313" key="8">
    <source>
        <dbReference type="Proteomes" id="UP000051315"/>
    </source>
</evidence>
<dbReference type="OrthoDB" id="9775805at2"/>
<dbReference type="InterPro" id="IPR000415">
    <property type="entry name" value="Nitroreductase-like"/>
</dbReference>
<dbReference type="Gene3D" id="3.40.109.10">
    <property type="entry name" value="NADH Oxidase"/>
    <property type="match status" value="1"/>
</dbReference>
<comment type="similarity">
    <text evidence="1 5">Belongs to the flavin oxidoreductase frp family.</text>
</comment>
<dbReference type="GO" id="GO:0016491">
    <property type="term" value="F:oxidoreductase activity"/>
    <property type="evidence" value="ECO:0007669"/>
    <property type="project" value="UniProtKB-UniRule"/>
</dbReference>
<keyword evidence="8" id="KW-1185">Reference proteome</keyword>
<proteinExistence type="inferred from homology"/>
<keyword evidence="3 5" id="KW-0288">FMN</keyword>
<dbReference type="STRING" id="1423735.FC15_GL000760"/>
<keyword evidence="5" id="KW-0521">NADP</keyword>
<comment type="caution">
    <text evidence="7">The sequence shown here is derived from an EMBL/GenBank/DDBJ whole genome shotgun (WGS) entry which is preliminary data.</text>
</comment>
<dbReference type="PATRIC" id="fig|1423735.3.peg.791"/>
<dbReference type="PIRSF" id="PIRSF005426">
    <property type="entry name" value="Frp"/>
    <property type="match status" value="1"/>
</dbReference>
<evidence type="ECO:0000256" key="4">
    <source>
        <dbReference type="ARBA" id="ARBA00023002"/>
    </source>
</evidence>
<dbReference type="Pfam" id="PF00881">
    <property type="entry name" value="Nitroreductase"/>
    <property type="match status" value="1"/>
</dbReference>
<dbReference type="InterPro" id="IPR016446">
    <property type="entry name" value="Flavin_OxRdtase_Frp"/>
</dbReference>
<evidence type="ECO:0000256" key="2">
    <source>
        <dbReference type="ARBA" id="ARBA00022630"/>
    </source>
</evidence>
<dbReference type="PANTHER" id="PTHR43425:SF2">
    <property type="entry name" value="OXYGEN-INSENSITIVE NADPH NITROREDUCTASE"/>
    <property type="match status" value="1"/>
</dbReference>
<evidence type="ECO:0000259" key="6">
    <source>
        <dbReference type="Pfam" id="PF00881"/>
    </source>
</evidence>
<dbReference type="InterPro" id="IPR029479">
    <property type="entry name" value="Nitroreductase"/>
</dbReference>
<dbReference type="EMBL" id="AZFX01000094">
    <property type="protein sequence ID" value="KRM08080.1"/>
    <property type="molecule type" value="Genomic_DNA"/>
</dbReference>
<evidence type="ECO:0000256" key="1">
    <source>
        <dbReference type="ARBA" id="ARBA00008366"/>
    </source>
</evidence>
<accession>A0A0R1VQL5</accession>
<name>A0A0R1VQL5_9LACO</name>
<dbReference type="CDD" id="cd02146">
    <property type="entry name" value="NfsA-like"/>
    <property type="match status" value="1"/>
</dbReference>
<dbReference type="PANTHER" id="PTHR43425">
    <property type="entry name" value="OXYGEN-INSENSITIVE NADPH NITROREDUCTASE"/>
    <property type="match status" value="1"/>
</dbReference>
<organism evidence="7 8">
    <name type="scientific">Lapidilactobacillus concavus DSM 17758</name>
    <dbReference type="NCBI Taxonomy" id="1423735"/>
    <lineage>
        <taxon>Bacteria</taxon>
        <taxon>Bacillati</taxon>
        <taxon>Bacillota</taxon>
        <taxon>Bacilli</taxon>
        <taxon>Lactobacillales</taxon>
        <taxon>Lactobacillaceae</taxon>
        <taxon>Lapidilactobacillus</taxon>
    </lineage>
</organism>
<dbReference type="Proteomes" id="UP000051315">
    <property type="component" value="Unassembled WGS sequence"/>
</dbReference>
<evidence type="ECO:0000256" key="5">
    <source>
        <dbReference type="PIRNR" id="PIRNR005426"/>
    </source>
</evidence>
<reference evidence="7 8" key="1">
    <citation type="journal article" date="2015" name="Genome Announc.">
        <title>Expanding the biotechnology potential of lactobacilli through comparative genomics of 213 strains and associated genera.</title>
        <authorList>
            <person name="Sun Z."/>
            <person name="Harris H.M."/>
            <person name="McCann A."/>
            <person name="Guo C."/>
            <person name="Argimon S."/>
            <person name="Zhang W."/>
            <person name="Yang X."/>
            <person name="Jeffery I.B."/>
            <person name="Cooney J.C."/>
            <person name="Kagawa T.F."/>
            <person name="Liu W."/>
            <person name="Song Y."/>
            <person name="Salvetti E."/>
            <person name="Wrobel A."/>
            <person name="Rasinkangas P."/>
            <person name="Parkhill J."/>
            <person name="Rea M.C."/>
            <person name="O'Sullivan O."/>
            <person name="Ritari J."/>
            <person name="Douillard F.P."/>
            <person name="Paul Ross R."/>
            <person name="Yang R."/>
            <person name="Briner A.E."/>
            <person name="Felis G.E."/>
            <person name="de Vos W.M."/>
            <person name="Barrangou R."/>
            <person name="Klaenhammer T.R."/>
            <person name="Caufield P.W."/>
            <person name="Cui Y."/>
            <person name="Zhang H."/>
            <person name="O'Toole P.W."/>
        </authorList>
    </citation>
    <scope>NUCLEOTIDE SEQUENCE [LARGE SCALE GENOMIC DNA]</scope>
    <source>
        <strain evidence="7 8">DSM 17758</strain>
    </source>
</reference>
<keyword evidence="4 5" id="KW-0560">Oxidoreductase</keyword>
<dbReference type="RefSeq" id="WP_057825757.1">
    <property type="nucleotide sequence ID" value="NZ_AZFX01000094.1"/>
</dbReference>
<evidence type="ECO:0000256" key="3">
    <source>
        <dbReference type="ARBA" id="ARBA00022643"/>
    </source>
</evidence>
<dbReference type="AlphaFoldDB" id="A0A0R1VQL5"/>
<protein>
    <submittedName>
        <fullName evidence="7">Nitro flavin reductase</fullName>
    </submittedName>
</protein>